<reference evidence="3 4" key="1">
    <citation type="submission" date="2024-06" db="EMBL/GenBank/DDBJ databases">
        <title>A chromosome-level genome assembly of beet webworm, Loxostege sticticalis.</title>
        <authorList>
            <person name="Zhang Y."/>
        </authorList>
    </citation>
    <scope>NUCLEOTIDE SEQUENCE [LARGE SCALE GENOMIC DNA]</scope>
    <source>
        <strain evidence="3">AQ028</strain>
        <tissue evidence="3">Male pupae</tissue>
    </source>
</reference>
<feature type="region of interest" description="Disordered" evidence="1">
    <location>
        <begin position="166"/>
        <end position="186"/>
    </location>
</feature>
<dbReference type="Pfam" id="PF01359">
    <property type="entry name" value="Transposase_1"/>
    <property type="match status" value="1"/>
</dbReference>
<accession>A0ABD0SCP1</accession>
<dbReference type="AlphaFoldDB" id="A0ABD0SCP1"/>
<dbReference type="Gene3D" id="1.10.10.1450">
    <property type="match status" value="1"/>
</dbReference>
<dbReference type="PANTHER" id="PTHR46060:SF1">
    <property type="entry name" value="MARINER MOS1 TRANSPOSASE-LIKE PROTEIN"/>
    <property type="match status" value="1"/>
</dbReference>
<proteinExistence type="predicted"/>
<dbReference type="InterPro" id="IPR041426">
    <property type="entry name" value="Mos1_HTH"/>
</dbReference>
<sequence length="349" mass="40147">MEKIEQRAVIKYLFKKKLTPKEIHEEMSTTLGESGPSYTTVKKWVAEFKRGRESIEDDPRSGRPTTSTTEENIGKICDLILADRRLTIREIADTIGISYERTQNIIVKELGFSKVSARWVPRLLSVEQKRIRLTISRDCLEMFEADPQDFLARFVTMDETWVHHYTPESKQQSKQWKKPDEPTPKKAKTILSAGKVMASVFWDAKGVIMVDYLAKGETINSTYYCTLLRRLRETIKEKRPGLLSKKVLFHQDNARVHTSIESMAQIRDCGFELLPHPAYSPDLAPSDFHLFPNLKKHLGGQKFSSNEEVEAAVGDFFEGLEETFFMTGIQALETRWKKCIDLSGDYVEK</sequence>
<organism evidence="3 4">
    <name type="scientific">Loxostege sticticalis</name>
    <name type="common">Beet webworm moth</name>
    <dbReference type="NCBI Taxonomy" id="481309"/>
    <lineage>
        <taxon>Eukaryota</taxon>
        <taxon>Metazoa</taxon>
        <taxon>Ecdysozoa</taxon>
        <taxon>Arthropoda</taxon>
        <taxon>Hexapoda</taxon>
        <taxon>Insecta</taxon>
        <taxon>Pterygota</taxon>
        <taxon>Neoptera</taxon>
        <taxon>Endopterygota</taxon>
        <taxon>Lepidoptera</taxon>
        <taxon>Glossata</taxon>
        <taxon>Ditrysia</taxon>
        <taxon>Pyraloidea</taxon>
        <taxon>Crambidae</taxon>
        <taxon>Pyraustinae</taxon>
        <taxon>Loxostege</taxon>
    </lineage>
</organism>
<dbReference type="Pfam" id="PF17906">
    <property type="entry name" value="HTH_48"/>
    <property type="match status" value="1"/>
</dbReference>
<dbReference type="InterPro" id="IPR001888">
    <property type="entry name" value="Transposase_1"/>
</dbReference>
<feature type="domain" description="Mos1 transposase HTH" evidence="2">
    <location>
        <begin position="5"/>
        <end position="51"/>
    </location>
</feature>
<dbReference type="Gene3D" id="3.30.420.10">
    <property type="entry name" value="Ribonuclease H-like superfamily/Ribonuclease H"/>
    <property type="match status" value="1"/>
</dbReference>
<comment type="caution">
    <text evidence="3">The sequence shown here is derived from an EMBL/GenBank/DDBJ whole genome shotgun (WGS) entry which is preliminary data.</text>
</comment>
<evidence type="ECO:0000256" key="1">
    <source>
        <dbReference type="SAM" id="MobiDB-lite"/>
    </source>
</evidence>
<dbReference type="InterPro" id="IPR052709">
    <property type="entry name" value="Transposase-MT_Hybrid"/>
</dbReference>
<dbReference type="EMBL" id="JBEDNZ010000023">
    <property type="protein sequence ID" value="KAL0811820.1"/>
    <property type="molecule type" value="Genomic_DNA"/>
</dbReference>
<evidence type="ECO:0000313" key="4">
    <source>
        <dbReference type="Proteomes" id="UP001549921"/>
    </source>
</evidence>
<protein>
    <recommendedName>
        <fullName evidence="2">Mos1 transposase HTH domain-containing protein</fullName>
    </recommendedName>
</protein>
<evidence type="ECO:0000313" key="3">
    <source>
        <dbReference type="EMBL" id="KAL0811820.1"/>
    </source>
</evidence>
<evidence type="ECO:0000259" key="2">
    <source>
        <dbReference type="Pfam" id="PF17906"/>
    </source>
</evidence>
<dbReference type="PANTHER" id="PTHR46060">
    <property type="entry name" value="MARINER MOS1 TRANSPOSASE-LIKE PROTEIN"/>
    <property type="match status" value="1"/>
</dbReference>
<name>A0ABD0SCP1_LOXSC</name>
<dbReference type="InterPro" id="IPR036397">
    <property type="entry name" value="RNaseH_sf"/>
</dbReference>
<dbReference type="Proteomes" id="UP001549921">
    <property type="component" value="Unassembled WGS sequence"/>
</dbReference>
<gene>
    <name evidence="3" type="ORF">ABMA28_009248</name>
</gene>